<accession>A0A1T5P971</accession>
<evidence type="ECO:0000313" key="3">
    <source>
        <dbReference type="EMBL" id="SKD09133.1"/>
    </source>
</evidence>
<keyword evidence="4" id="KW-1185">Reference proteome</keyword>
<dbReference type="AlphaFoldDB" id="A0A1T5P971"/>
<dbReference type="Proteomes" id="UP000190166">
    <property type="component" value="Unassembled WGS sequence"/>
</dbReference>
<feature type="compositionally biased region" description="Polar residues" evidence="1">
    <location>
        <begin position="43"/>
        <end position="58"/>
    </location>
</feature>
<name>A0A1T5P971_9BACT</name>
<gene>
    <name evidence="3" type="ORF">SAMN05660461_5014</name>
</gene>
<evidence type="ECO:0000256" key="1">
    <source>
        <dbReference type="SAM" id="MobiDB-lite"/>
    </source>
</evidence>
<reference evidence="3 4" key="1">
    <citation type="submission" date="2017-02" db="EMBL/GenBank/DDBJ databases">
        <authorList>
            <person name="Peterson S.W."/>
        </authorList>
    </citation>
    <scope>NUCLEOTIDE SEQUENCE [LARGE SCALE GENOMIC DNA]</scope>
    <source>
        <strain evidence="3 4">DSM 18108</strain>
    </source>
</reference>
<sequence>MKHKFRNGRIWMPVFCIPLIMLAACNGDGKKSQSKQPVDSAVSIDTTTPAPRQVDTPTLSTSTETYISAIISRKEAIKKQLPAIKAEAAALLYDSLALYVDTALVAITANEQAWLNEYVNYYSEAKGIIIPPAHVQQRINLLATAGIEPWEIGEGYTDLRTVPTFYTNLFKASLPADYRAYLQLRADEDTVLYSADAGLVIPFSLVGKRALNWEKFLETYPDSRFLEAARDLYNGYCEDYLFGEDNTPSFENNQNLRSLIPENEAEYLSFVEQHGHTRTGGIVQKFLDKVNTAKTYDELRQYIQSAIAQL</sequence>
<protein>
    <submittedName>
        <fullName evidence="3">Uncharacterized protein</fullName>
    </submittedName>
</protein>
<feature type="chain" id="PRO_5013024574" evidence="2">
    <location>
        <begin position="24"/>
        <end position="310"/>
    </location>
</feature>
<feature type="region of interest" description="Disordered" evidence="1">
    <location>
        <begin position="32"/>
        <end position="58"/>
    </location>
</feature>
<evidence type="ECO:0000256" key="2">
    <source>
        <dbReference type="SAM" id="SignalP"/>
    </source>
</evidence>
<dbReference type="STRING" id="393003.SAMN05660461_5014"/>
<dbReference type="PROSITE" id="PS51257">
    <property type="entry name" value="PROKAR_LIPOPROTEIN"/>
    <property type="match status" value="1"/>
</dbReference>
<keyword evidence="2" id="KW-0732">Signal</keyword>
<proteinExistence type="predicted"/>
<dbReference type="EMBL" id="FUZZ01000004">
    <property type="protein sequence ID" value="SKD09133.1"/>
    <property type="molecule type" value="Genomic_DNA"/>
</dbReference>
<evidence type="ECO:0000313" key="4">
    <source>
        <dbReference type="Proteomes" id="UP000190166"/>
    </source>
</evidence>
<organism evidence="3 4">
    <name type="scientific">Chitinophaga ginsengisegetis</name>
    <dbReference type="NCBI Taxonomy" id="393003"/>
    <lineage>
        <taxon>Bacteria</taxon>
        <taxon>Pseudomonadati</taxon>
        <taxon>Bacteroidota</taxon>
        <taxon>Chitinophagia</taxon>
        <taxon>Chitinophagales</taxon>
        <taxon>Chitinophagaceae</taxon>
        <taxon>Chitinophaga</taxon>
    </lineage>
</organism>
<dbReference type="RefSeq" id="WP_079472274.1">
    <property type="nucleotide sequence ID" value="NZ_FUZZ01000004.1"/>
</dbReference>
<feature type="signal peptide" evidence="2">
    <location>
        <begin position="1"/>
        <end position="23"/>
    </location>
</feature>